<evidence type="ECO:0000256" key="7">
    <source>
        <dbReference type="ARBA" id="ARBA00022679"/>
    </source>
</evidence>
<evidence type="ECO:0000256" key="10">
    <source>
        <dbReference type="ARBA" id="ARBA00023136"/>
    </source>
</evidence>
<comment type="pathway">
    <text evidence="3">Sphingolipid metabolism.</text>
</comment>
<keyword evidence="10 11" id="KW-0472">Membrane</keyword>
<comment type="subcellular location">
    <subcellularLocation>
        <location evidence="1">Membrane</location>
        <topology evidence="1">Multi-pass membrane protein</topology>
    </subcellularLocation>
</comment>
<comment type="pathway">
    <text evidence="2">Lipid metabolism; sphingolipid metabolism.</text>
</comment>
<evidence type="ECO:0000256" key="3">
    <source>
        <dbReference type="ARBA" id="ARBA00004991"/>
    </source>
</evidence>
<dbReference type="Proteomes" id="UP000717585">
    <property type="component" value="Unassembled WGS sequence"/>
</dbReference>
<evidence type="ECO:0000256" key="4">
    <source>
        <dbReference type="ARBA" id="ARBA00006739"/>
    </source>
</evidence>
<feature type="chain" id="PRO_5035238290" description="ceramide glucosyltransferase" evidence="12">
    <location>
        <begin position="17"/>
        <end position="569"/>
    </location>
</feature>
<dbReference type="PANTHER" id="PTHR12726">
    <property type="entry name" value="CERAMIDE GLUCOSYLTRANSFERASE"/>
    <property type="match status" value="1"/>
</dbReference>
<dbReference type="SUPFAM" id="SSF53448">
    <property type="entry name" value="Nucleotide-diphospho-sugar transferases"/>
    <property type="match status" value="1"/>
</dbReference>
<dbReference type="GO" id="GO:0006679">
    <property type="term" value="P:glucosylceramide biosynthetic process"/>
    <property type="evidence" value="ECO:0007669"/>
    <property type="project" value="TreeGrafter"/>
</dbReference>
<dbReference type="OrthoDB" id="1483400at2759"/>
<dbReference type="GO" id="GO:0016020">
    <property type="term" value="C:membrane"/>
    <property type="evidence" value="ECO:0007669"/>
    <property type="project" value="UniProtKB-SubCell"/>
</dbReference>
<evidence type="ECO:0000256" key="5">
    <source>
        <dbReference type="ARBA" id="ARBA00012699"/>
    </source>
</evidence>
<proteinExistence type="inferred from homology"/>
<reference evidence="13" key="1">
    <citation type="submission" date="2021-05" db="EMBL/GenBank/DDBJ databases">
        <title>A free-living protist that lacks canonical eukaryotic 1 DNA replication and segregation systems.</title>
        <authorList>
            <person name="Salas-Leiva D.E."/>
            <person name="Tromer E.C."/>
            <person name="Curtis B.A."/>
            <person name="Jerlstrom-Hultqvist J."/>
            <person name="Kolisko M."/>
            <person name="Yi Z."/>
            <person name="Salas-Leiva J.S."/>
            <person name="Gallot-Lavallee L."/>
            <person name="Kops G.J.P.L."/>
            <person name="Archibald J.M."/>
            <person name="Simpson A.G.B."/>
            <person name="Roger A.J."/>
        </authorList>
    </citation>
    <scope>NUCLEOTIDE SEQUENCE</scope>
    <source>
        <strain evidence="13">BICM</strain>
    </source>
</reference>
<evidence type="ECO:0000256" key="11">
    <source>
        <dbReference type="SAM" id="Phobius"/>
    </source>
</evidence>
<evidence type="ECO:0000256" key="2">
    <source>
        <dbReference type="ARBA" id="ARBA00004760"/>
    </source>
</evidence>
<feature type="transmembrane region" description="Helical" evidence="11">
    <location>
        <begin position="373"/>
        <end position="394"/>
    </location>
</feature>
<organism evidence="13 14">
    <name type="scientific">Carpediemonas membranifera</name>
    <dbReference type="NCBI Taxonomy" id="201153"/>
    <lineage>
        <taxon>Eukaryota</taxon>
        <taxon>Metamonada</taxon>
        <taxon>Carpediemonas-like organisms</taxon>
        <taxon>Carpediemonas</taxon>
    </lineage>
</organism>
<protein>
    <recommendedName>
        <fullName evidence="5">ceramide glucosyltransferase</fullName>
        <ecNumber evidence="5">2.4.1.80</ecNumber>
    </recommendedName>
</protein>
<keyword evidence="12" id="KW-0732">Signal</keyword>
<keyword evidence="9 11" id="KW-1133">Transmembrane helix</keyword>
<keyword evidence="7" id="KW-0808">Transferase</keyword>
<keyword evidence="6" id="KW-0328">Glycosyltransferase</keyword>
<dbReference type="EMBL" id="JAHDYR010000004">
    <property type="protein sequence ID" value="KAG9397006.1"/>
    <property type="molecule type" value="Genomic_DNA"/>
</dbReference>
<dbReference type="UniPathway" id="UPA00222"/>
<feature type="transmembrane region" description="Helical" evidence="11">
    <location>
        <begin position="333"/>
        <end position="361"/>
    </location>
</feature>
<comment type="caution">
    <text evidence="13">The sequence shown here is derived from an EMBL/GenBank/DDBJ whole genome shotgun (WGS) entry which is preliminary data.</text>
</comment>
<keyword evidence="8 11" id="KW-0812">Transmembrane</keyword>
<dbReference type="InterPro" id="IPR029044">
    <property type="entry name" value="Nucleotide-diphossugar_trans"/>
</dbReference>
<dbReference type="Gene3D" id="3.90.550.10">
    <property type="entry name" value="Spore Coat Polysaccharide Biosynthesis Protein SpsA, Chain A"/>
    <property type="match status" value="1"/>
</dbReference>
<comment type="similarity">
    <text evidence="4">Belongs to the glycosyltransferase 2 family.</text>
</comment>
<gene>
    <name evidence="13" type="ORF">J8273_1357</name>
</gene>
<evidence type="ECO:0000313" key="13">
    <source>
        <dbReference type="EMBL" id="KAG9397006.1"/>
    </source>
</evidence>
<dbReference type="InterPro" id="IPR025993">
    <property type="entry name" value="Ceramide_glucosylTrfase"/>
</dbReference>
<evidence type="ECO:0000256" key="6">
    <source>
        <dbReference type="ARBA" id="ARBA00022676"/>
    </source>
</evidence>
<evidence type="ECO:0000256" key="8">
    <source>
        <dbReference type="ARBA" id="ARBA00022692"/>
    </source>
</evidence>
<dbReference type="GO" id="GO:0008120">
    <property type="term" value="F:ceramide glucosyltransferase activity"/>
    <property type="evidence" value="ECO:0007669"/>
    <property type="project" value="UniProtKB-EC"/>
</dbReference>
<accession>A0A8J6AX28</accession>
<evidence type="ECO:0000313" key="14">
    <source>
        <dbReference type="Proteomes" id="UP000717585"/>
    </source>
</evidence>
<feature type="transmembrane region" description="Helical" evidence="11">
    <location>
        <begin position="423"/>
        <end position="445"/>
    </location>
</feature>
<evidence type="ECO:0000256" key="12">
    <source>
        <dbReference type="SAM" id="SignalP"/>
    </source>
</evidence>
<evidence type="ECO:0000256" key="9">
    <source>
        <dbReference type="ARBA" id="ARBA00022989"/>
    </source>
</evidence>
<evidence type="ECO:0000256" key="1">
    <source>
        <dbReference type="ARBA" id="ARBA00004141"/>
    </source>
</evidence>
<dbReference type="AlphaFoldDB" id="A0A8J6AX28"/>
<feature type="signal peptide" evidence="12">
    <location>
        <begin position="1"/>
        <end position="16"/>
    </location>
</feature>
<dbReference type="PANTHER" id="PTHR12726:SF0">
    <property type="entry name" value="CERAMIDE GLUCOSYLTRANSFERASE"/>
    <property type="match status" value="1"/>
</dbReference>
<keyword evidence="14" id="KW-1185">Reference proteome</keyword>
<sequence>MFSLVFLLLIVFNAEAFVTIVAFTSFWAILAISRYKLRGVTNNYPEAVNAERTMPLVSVVMPIKGFNPEKLNFWRAQTSTSYQNVEFVFVTESKNDPATEHIEDFLREFYANRSPSDSRHIECKQVISGLSWHNAQKIHNMIAGTQASNLDSRYTLFLDDDLGTNPNTIEILVRAIEEGMANPDDEDEKPKNWISTGYIVEVPPPETKSTLMSHFLSLYRIINLSSFANKYCPFAWGGCFMIRTADLRANRHGILDIWRDGGYSDDMAVSNIAHQTGKRIVADPRVLFRGDLRVVEPVKKTFNFVQRQFVTLDTYFTRADWLQNRLQVTLAALALPVILIPTLSVITQLASIGPWAVWSLYQYVSDRTPPSPYLALDALMLTLILIAAYLAIVVNKWTLTVLVDVVAGQQGKERGEPFMFKKWGFVAGAIIYMVAAPTFAVSTVAKRTVDWYGVLYSKQGGRIVRCARHPDDMRRLGELADDEELHPFAQHAEDARTEPRAEMAGRTYVVEPETRKNRGWLSRDREASLAAAVKDNSELGGQKTCVLMLNPTTDGVRARVTEVRSLNGV</sequence>
<dbReference type="EC" id="2.4.1.80" evidence="5"/>
<name>A0A8J6AX28_9EUKA</name>